<dbReference type="KEGG" id="gtt:GUITHDRAFT_73417"/>
<dbReference type="GeneID" id="17299879"/>
<dbReference type="InterPro" id="IPR001611">
    <property type="entry name" value="Leu-rich_rpt"/>
</dbReference>
<evidence type="ECO:0000313" key="4">
    <source>
        <dbReference type="Proteomes" id="UP000011087"/>
    </source>
</evidence>
<name>L1J4P5_GUITC</name>
<protein>
    <submittedName>
        <fullName evidence="2 3">Uncharacterized protein</fullName>
    </submittedName>
</protein>
<dbReference type="PaxDb" id="55529-EKX43065"/>
<dbReference type="Gene3D" id="3.80.10.10">
    <property type="entry name" value="Ribonuclease Inhibitor"/>
    <property type="match status" value="2"/>
</dbReference>
<reference evidence="4" key="2">
    <citation type="submission" date="2012-11" db="EMBL/GenBank/DDBJ databases">
        <authorList>
            <person name="Kuo A."/>
            <person name="Curtis B.A."/>
            <person name="Tanifuji G."/>
            <person name="Burki F."/>
            <person name="Gruber A."/>
            <person name="Irimia M."/>
            <person name="Maruyama S."/>
            <person name="Arias M.C."/>
            <person name="Ball S.G."/>
            <person name="Gile G.H."/>
            <person name="Hirakawa Y."/>
            <person name="Hopkins J.F."/>
            <person name="Rensing S.A."/>
            <person name="Schmutz J."/>
            <person name="Symeonidi A."/>
            <person name="Elias M."/>
            <person name="Eveleigh R.J."/>
            <person name="Herman E.K."/>
            <person name="Klute M.J."/>
            <person name="Nakayama T."/>
            <person name="Obornik M."/>
            <person name="Reyes-Prieto A."/>
            <person name="Armbrust E.V."/>
            <person name="Aves S.J."/>
            <person name="Beiko R.G."/>
            <person name="Coutinho P."/>
            <person name="Dacks J.B."/>
            <person name="Durnford D.G."/>
            <person name="Fast N.M."/>
            <person name="Green B.R."/>
            <person name="Grisdale C."/>
            <person name="Hempe F."/>
            <person name="Henrissat B."/>
            <person name="Hoppner M.P."/>
            <person name="Ishida K.-I."/>
            <person name="Kim E."/>
            <person name="Koreny L."/>
            <person name="Kroth P.G."/>
            <person name="Liu Y."/>
            <person name="Malik S.-B."/>
            <person name="Maier U.G."/>
            <person name="McRose D."/>
            <person name="Mock T."/>
            <person name="Neilson J.A."/>
            <person name="Onodera N.T."/>
            <person name="Poole A.M."/>
            <person name="Pritham E.J."/>
            <person name="Richards T.A."/>
            <person name="Rocap G."/>
            <person name="Roy S.W."/>
            <person name="Sarai C."/>
            <person name="Schaack S."/>
            <person name="Shirato S."/>
            <person name="Slamovits C.H."/>
            <person name="Spencer D.F."/>
            <person name="Suzuki S."/>
            <person name="Worden A.Z."/>
            <person name="Zauner S."/>
            <person name="Barry K."/>
            <person name="Bell C."/>
            <person name="Bharti A.K."/>
            <person name="Crow J.A."/>
            <person name="Grimwood J."/>
            <person name="Kramer R."/>
            <person name="Lindquist E."/>
            <person name="Lucas S."/>
            <person name="Salamov A."/>
            <person name="McFadden G.I."/>
            <person name="Lane C.E."/>
            <person name="Keeling P.J."/>
            <person name="Gray M.W."/>
            <person name="Grigoriev I.V."/>
            <person name="Archibald J.M."/>
        </authorList>
    </citation>
    <scope>NUCLEOTIDE SEQUENCE</scope>
    <source>
        <strain evidence="4">CCMP2712</strain>
    </source>
</reference>
<dbReference type="EMBL" id="JH993012">
    <property type="protein sequence ID" value="EKX43065.1"/>
    <property type="molecule type" value="Genomic_DNA"/>
</dbReference>
<dbReference type="Pfam" id="PF13516">
    <property type="entry name" value="LRR_6"/>
    <property type="match status" value="3"/>
</dbReference>
<dbReference type="HOGENOM" id="CLU_864492_0_0_1"/>
<dbReference type="EnsemblProtists" id="EKX43065">
    <property type="protein sequence ID" value="EKX43065"/>
    <property type="gene ID" value="GUITHDRAFT_73417"/>
</dbReference>
<reference evidence="3" key="3">
    <citation type="submission" date="2015-06" db="UniProtKB">
        <authorList>
            <consortium name="EnsemblProtists"/>
        </authorList>
    </citation>
    <scope>IDENTIFICATION</scope>
</reference>
<gene>
    <name evidence="2" type="ORF">GUITHDRAFT_73417</name>
</gene>
<proteinExistence type="predicted"/>
<dbReference type="SMART" id="SM00368">
    <property type="entry name" value="LRR_RI"/>
    <property type="match status" value="7"/>
</dbReference>
<dbReference type="AlphaFoldDB" id="L1J4P5"/>
<dbReference type="Proteomes" id="UP000011087">
    <property type="component" value="Unassembled WGS sequence"/>
</dbReference>
<dbReference type="InterPro" id="IPR032675">
    <property type="entry name" value="LRR_dom_sf"/>
</dbReference>
<organism evidence="2">
    <name type="scientific">Guillardia theta (strain CCMP2712)</name>
    <name type="common">Cryptophyte</name>
    <dbReference type="NCBI Taxonomy" id="905079"/>
    <lineage>
        <taxon>Eukaryota</taxon>
        <taxon>Cryptophyceae</taxon>
        <taxon>Pyrenomonadales</taxon>
        <taxon>Geminigeraceae</taxon>
        <taxon>Guillardia</taxon>
    </lineage>
</organism>
<dbReference type="SUPFAM" id="SSF52047">
    <property type="entry name" value="RNI-like"/>
    <property type="match status" value="1"/>
</dbReference>
<dbReference type="OrthoDB" id="120976at2759"/>
<feature type="compositionally biased region" description="Polar residues" evidence="1">
    <location>
        <begin position="1"/>
        <end position="28"/>
    </location>
</feature>
<dbReference type="PANTHER" id="PTHR24114">
    <property type="entry name" value="LEUCINE RICH REPEAT FAMILY PROTEIN"/>
    <property type="match status" value="1"/>
</dbReference>
<evidence type="ECO:0000256" key="1">
    <source>
        <dbReference type="SAM" id="MobiDB-lite"/>
    </source>
</evidence>
<dbReference type="eggNOG" id="KOG4308">
    <property type="taxonomic scope" value="Eukaryota"/>
</dbReference>
<keyword evidence="4" id="KW-1185">Reference proteome</keyword>
<sequence length="322" mass="34541">MNWFPSSFKETQDQGAQSQPCPPQTTSWRVGGGSASVHAVLQALNDGNGQVDVWGQGLSDEEIATLLEEVRRRDDVKVLELGRNKVGPKSIIALQGLVASSQSLTSLRLSGCLLGDGGVHRVSHALEEGGCLRELFLDCNRATDESAHALERILLSCSMLTSMNVANNLLTSSGIAHVVKALRESKRSVTALNLRRNSICDKGVHAISQLLKVKGCPLTCLDMAENQVCDKGALFLGKSLSVNESLQELFLHGNHLEIEGVRAMGQYVGNNSTLLRVTLTSAEDTVDVQVGDSFLALAVLTGADESSTSACPRRSRWTISMS</sequence>
<feature type="region of interest" description="Disordered" evidence="1">
    <location>
        <begin position="1"/>
        <end position="29"/>
    </location>
</feature>
<dbReference type="PANTHER" id="PTHR24114:SF2">
    <property type="entry name" value="F-BOX DOMAIN-CONTAINING PROTEIN-RELATED"/>
    <property type="match status" value="1"/>
</dbReference>
<evidence type="ECO:0000313" key="3">
    <source>
        <dbReference type="EnsemblProtists" id="EKX43065"/>
    </source>
</evidence>
<dbReference type="RefSeq" id="XP_005830045.1">
    <property type="nucleotide sequence ID" value="XM_005829988.1"/>
</dbReference>
<evidence type="ECO:0000313" key="2">
    <source>
        <dbReference type="EMBL" id="EKX43065.1"/>
    </source>
</evidence>
<dbReference type="STRING" id="905079.L1J4P5"/>
<reference evidence="2 4" key="1">
    <citation type="journal article" date="2012" name="Nature">
        <title>Algal genomes reveal evolutionary mosaicism and the fate of nucleomorphs.</title>
        <authorList>
            <consortium name="DOE Joint Genome Institute"/>
            <person name="Curtis B.A."/>
            <person name="Tanifuji G."/>
            <person name="Burki F."/>
            <person name="Gruber A."/>
            <person name="Irimia M."/>
            <person name="Maruyama S."/>
            <person name="Arias M.C."/>
            <person name="Ball S.G."/>
            <person name="Gile G.H."/>
            <person name="Hirakawa Y."/>
            <person name="Hopkins J.F."/>
            <person name="Kuo A."/>
            <person name="Rensing S.A."/>
            <person name="Schmutz J."/>
            <person name="Symeonidi A."/>
            <person name="Elias M."/>
            <person name="Eveleigh R.J."/>
            <person name="Herman E.K."/>
            <person name="Klute M.J."/>
            <person name="Nakayama T."/>
            <person name="Obornik M."/>
            <person name="Reyes-Prieto A."/>
            <person name="Armbrust E.V."/>
            <person name="Aves S.J."/>
            <person name="Beiko R.G."/>
            <person name="Coutinho P."/>
            <person name="Dacks J.B."/>
            <person name="Durnford D.G."/>
            <person name="Fast N.M."/>
            <person name="Green B.R."/>
            <person name="Grisdale C.J."/>
            <person name="Hempel F."/>
            <person name="Henrissat B."/>
            <person name="Hoppner M.P."/>
            <person name="Ishida K."/>
            <person name="Kim E."/>
            <person name="Koreny L."/>
            <person name="Kroth P.G."/>
            <person name="Liu Y."/>
            <person name="Malik S.B."/>
            <person name="Maier U.G."/>
            <person name="McRose D."/>
            <person name="Mock T."/>
            <person name="Neilson J.A."/>
            <person name="Onodera N.T."/>
            <person name="Poole A.M."/>
            <person name="Pritham E.J."/>
            <person name="Richards T.A."/>
            <person name="Rocap G."/>
            <person name="Roy S.W."/>
            <person name="Sarai C."/>
            <person name="Schaack S."/>
            <person name="Shirato S."/>
            <person name="Slamovits C.H."/>
            <person name="Spencer D.F."/>
            <person name="Suzuki S."/>
            <person name="Worden A.Z."/>
            <person name="Zauner S."/>
            <person name="Barry K."/>
            <person name="Bell C."/>
            <person name="Bharti A.K."/>
            <person name="Crow J.A."/>
            <person name="Grimwood J."/>
            <person name="Kramer R."/>
            <person name="Lindquist E."/>
            <person name="Lucas S."/>
            <person name="Salamov A."/>
            <person name="McFadden G.I."/>
            <person name="Lane C.E."/>
            <person name="Keeling P.J."/>
            <person name="Gray M.W."/>
            <person name="Grigoriev I.V."/>
            <person name="Archibald J.M."/>
        </authorList>
    </citation>
    <scope>NUCLEOTIDE SEQUENCE</scope>
    <source>
        <strain evidence="2 4">CCMP2712</strain>
    </source>
</reference>
<accession>L1J4P5</accession>
<dbReference type="InterPro" id="IPR052394">
    <property type="entry name" value="LRR-containing"/>
</dbReference>